<comment type="caution">
    <text evidence="2">The sequence shown here is derived from an EMBL/GenBank/DDBJ whole genome shotgun (WGS) entry which is preliminary data.</text>
</comment>
<accession>A0A4Z2INX4</accession>
<evidence type="ECO:0000313" key="3">
    <source>
        <dbReference type="Proteomes" id="UP000314294"/>
    </source>
</evidence>
<name>A0A4Z2INX4_9TELE</name>
<reference evidence="2 3" key="1">
    <citation type="submission" date="2019-03" db="EMBL/GenBank/DDBJ databases">
        <title>First draft genome of Liparis tanakae, snailfish: a comprehensive survey of snailfish specific genes.</title>
        <authorList>
            <person name="Kim W."/>
            <person name="Song I."/>
            <person name="Jeong J.-H."/>
            <person name="Kim D."/>
            <person name="Kim S."/>
            <person name="Ryu S."/>
            <person name="Song J.Y."/>
            <person name="Lee S.K."/>
        </authorList>
    </citation>
    <scope>NUCLEOTIDE SEQUENCE [LARGE SCALE GENOMIC DNA]</scope>
    <source>
        <tissue evidence="2">Muscle</tissue>
    </source>
</reference>
<proteinExistence type="predicted"/>
<keyword evidence="3" id="KW-1185">Reference proteome</keyword>
<sequence>MDCGLESTVFTLSPGPSPGICSSTKIKKGLYSTVLASLSSHALRSSEAKPELMRPPLNPFARFPETKELPVALNKSCYFPRKANFLRLPIRLPTTNQALFMPRNLSAVDSRQQQPVHSGALGPAPAASDAEYAPVTDDGPPLDIVIRHMSPAADPSEQIWGIKRKSAAARDSHEPSRLCEAYPVTILCVGARESSPNWTYYLPRSLNEVLCTLVGSCEGCQEVVVSMCTGGLMFWRAEVRSGLSEPRDKEMTLMEGDNSWQTRQGSTWKECPASYFCSSLTHPIRSHCMQPSTGSETSMQFGGISGQLMKWQMIRPPPTGQEHSVLP</sequence>
<dbReference type="EMBL" id="SRLO01000062">
    <property type="protein sequence ID" value="TNN79720.1"/>
    <property type="molecule type" value="Genomic_DNA"/>
</dbReference>
<dbReference type="Proteomes" id="UP000314294">
    <property type="component" value="Unassembled WGS sequence"/>
</dbReference>
<dbReference type="AlphaFoldDB" id="A0A4Z2INX4"/>
<evidence type="ECO:0000313" key="2">
    <source>
        <dbReference type="EMBL" id="TNN79720.1"/>
    </source>
</evidence>
<protein>
    <submittedName>
        <fullName evidence="2">Uncharacterized protein</fullName>
    </submittedName>
</protein>
<evidence type="ECO:0000256" key="1">
    <source>
        <dbReference type="SAM" id="MobiDB-lite"/>
    </source>
</evidence>
<gene>
    <name evidence="2" type="ORF">EYF80_010094</name>
</gene>
<organism evidence="2 3">
    <name type="scientific">Liparis tanakae</name>
    <name type="common">Tanaka's snailfish</name>
    <dbReference type="NCBI Taxonomy" id="230148"/>
    <lineage>
        <taxon>Eukaryota</taxon>
        <taxon>Metazoa</taxon>
        <taxon>Chordata</taxon>
        <taxon>Craniata</taxon>
        <taxon>Vertebrata</taxon>
        <taxon>Euteleostomi</taxon>
        <taxon>Actinopterygii</taxon>
        <taxon>Neopterygii</taxon>
        <taxon>Teleostei</taxon>
        <taxon>Neoteleostei</taxon>
        <taxon>Acanthomorphata</taxon>
        <taxon>Eupercaria</taxon>
        <taxon>Perciformes</taxon>
        <taxon>Cottioidei</taxon>
        <taxon>Cottales</taxon>
        <taxon>Liparidae</taxon>
        <taxon>Liparis</taxon>
    </lineage>
</organism>
<feature type="region of interest" description="Disordered" evidence="1">
    <location>
        <begin position="109"/>
        <end position="131"/>
    </location>
</feature>